<gene>
    <name evidence="3" type="ORF">CLEI1391_LOCUS16767</name>
</gene>
<organism evidence="3">
    <name type="scientific">Chlamydomonas leiostraca</name>
    <dbReference type="NCBI Taxonomy" id="1034604"/>
    <lineage>
        <taxon>Eukaryota</taxon>
        <taxon>Viridiplantae</taxon>
        <taxon>Chlorophyta</taxon>
        <taxon>core chlorophytes</taxon>
        <taxon>Chlorophyceae</taxon>
        <taxon>CS clade</taxon>
        <taxon>Chlamydomonadales</taxon>
        <taxon>Chlamydomonadaceae</taxon>
        <taxon>Chlamydomonas</taxon>
    </lineage>
</organism>
<protein>
    <recommendedName>
        <fullName evidence="2">Smr domain-containing protein</fullName>
    </recommendedName>
</protein>
<proteinExistence type="predicted"/>
<dbReference type="Pfam" id="PF01713">
    <property type="entry name" value="Smr"/>
    <property type="match status" value="1"/>
</dbReference>
<feature type="compositionally biased region" description="Basic residues" evidence="1">
    <location>
        <begin position="41"/>
        <end position="55"/>
    </location>
</feature>
<feature type="domain" description="Smr" evidence="2">
    <location>
        <begin position="88"/>
        <end position="162"/>
    </location>
</feature>
<accession>A0A7S0S0K1</accession>
<name>A0A7S0S0K1_9CHLO</name>
<dbReference type="InterPro" id="IPR053020">
    <property type="entry name" value="Smr_domain_protein"/>
</dbReference>
<dbReference type="InterPro" id="IPR013899">
    <property type="entry name" value="DUF1771"/>
</dbReference>
<dbReference type="Gene3D" id="3.30.1370.110">
    <property type="match status" value="1"/>
</dbReference>
<sequence length="180" mass="20015">MGNLLSSRSSSVPDDPIERLRYYARDEIAKRNKCFEDSKQAYHRKDHARAKKLSKQGKDHDAKAKKLNAEAADMVFKAKNAGRPSDEIDLHGLKVQEALAKVEQVVRQCKADGRKRVTFIVGRGLHSGPDGPKIKPAVMSLINKHSLRCTLVNEGSLLVELVPREQAGWFEGLVRGCAIC</sequence>
<dbReference type="InterPro" id="IPR002625">
    <property type="entry name" value="Smr_dom"/>
</dbReference>
<dbReference type="InterPro" id="IPR036063">
    <property type="entry name" value="Smr_dom_sf"/>
</dbReference>
<dbReference type="SMART" id="SM00463">
    <property type="entry name" value="SMR"/>
    <property type="match status" value="1"/>
</dbReference>
<dbReference type="SUPFAM" id="SSF160443">
    <property type="entry name" value="SMR domain-like"/>
    <property type="match status" value="1"/>
</dbReference>
<reference evidence="3" key="1">
    <citation type="submission" date="2021-01" db="EMBL/GenBank/DDBJ databases">
        <authorList>
            <person name="Corre E."/>
            <person name="Pelletier E."/>
            <person name="Niang G."/>
            <person name="Scheremetjew M."/>
            <person name="Finn R."/>
            <person name="Kale V."/>
            <person name="Holt S."/>
            <person name="Cochrane G."/>
            <person name="Meng A."/>
            <person name="Brown T."/>
            <person name="Cohen L."/>
        </authorList>
    </citation>
    <scope>NUCLEOTIDE SEQUENCE</scope>
    <source>
        <strain evidence="3">SAG 11-49</strain>
    </source>
</reference>
<dbReference type="PROSITE" id="PS50828">
    <property type="entry name" value="SMR"/>
    <property type="match status" value="1"/>
</dbReference>
<dbReference type="EMBL" id="HBFB01030034">
    <property type="protein sequence ID" value="CAD8692584.1"/>
    <property type="molecule type" value="Transcribed_RNA"/>
</dbReference>
<dbReference type="AlphaFoldDB" id="A0A7S0S0K1"/>
<dbReference type="Pfam" id="PF08590">
    <property type="entry name" value="DUF1771"/>
    <property type="match status" value="1"/>
</dbReference>
<dbReference type="PANTHER" id="PTHR47417:SF1">
    <property type="entry name" value="SMR DOMAIN-CONTAINING PROTEIN YPL199C"/>
    <property type="match status" value="1"/>
</dbReference>
<evidence type="ECO:0000259" key="2">
    <source>
        <dbReference type="PROSITE" id="PS50828"/>
    </source>
</evidence>
<feature type="region of interest" description="Disordered" evidence="1">
    <location>
        <begin position="38"/>
        <end position="63"/>
    </location>
</feature>
<dbReference type="PANTHER" id="PTHR47417">
    <property type="entry name" value="SMR DOMAIN-CONTAINING PROTEIN YPL199C"/>
    <property type="match status" value="1"/>
</dbReference>
<dbReference type="SMART" id="SM01162">
    <property type="entry name" value="DUF1771"/>
    <property type="match status" value="1"/>
</dbReference>
<evidence type="ECO:0000256" key="1">
    <source>
        <dbReference type="SAM" id="MobiDB-lite"/>
    </source>
</evidence>
<evidence type="ECO:0000313" key="3">
    <source>
        <dbReference type="EMBL" id="CAD8692584.1"/>
    </source>
</evidence>